<feature type="compositionally biased region" description="Low complexity" evidence="4">
    <location>
        <begin position="37"/>
        <end position="58"/>
    </location>
</feature>
<dbReference type="AlphaFoldDB" id="A0AAV5FL48"/>
<dbReference type="InterPro" id="IPR043504">
    <property type="entry name" value="Peptidase_S1_PA_chymotrypsin"/>
</dbReference>
<dbReference type="SUPFAM" id="SSF50494">
    <property type="entry name" value="Trypsin-like serine proteases"/>
    <property type="match status" value="1"/>
</dbReference>
<keyword evidence="3" id="KW-0378">Hydrolase</keyword>
<keyword evidence="6" id="KW-1185">Reference proteome</keyword>
<dbReference type="GO" id="GO:0006508">
    <property type="term" value="P:proteolysis"/>
    <property type="evidence" value="ECO:0007669"/>
    <property type="project" value="UniProtKB-KW"/>
</dbReference>
<dbReference type="Proteomes" id="UP001054889">
    <property type="component" value="Unassembled WGS sequence"/>
</dbReference>
<protein>
    <submittedName>
        <fullName evidence="5">Uncharacterized protein</fullName>
    </submittedName>
</protein>
<evidence type="ECO:0000256" key="2">
    <source>
        <dbReference type="ARBA" id="ARBA00022670"/>
    </source>
</evidence>
<organism evidence="5 6">
    <name type="scientific">Eleusine coracana subsp. coracana</name>
    <dbReference type="NCBI Taxonomy" id="191504"/>
    <lineage>
        <taxon>Eukaryota</taxon>
        <taxon>Viridiplantae</taxon>
        <taxon>Streptophyta</taxon>
        <taxon>Embryophyta</taxon>
        <taxon>Tracheophyta</taxon>
        <taxon>Spermatophyta</taxon>
        <taxon>Magnoliopsida</taxon>
        <taxon>Liliopsida</taxon>
        <taxon>Poales</taxon>
        <taxon>Poaceae</taxon>
        <taxon>PACMAD clade</taxon>
        <taxon>Chloridoideae</taxon>
        <taxon>Cynodonteae</taxon>
        <taxon>Eleusininae</taxon>
        <taxon>Eleusine</taxon>
    </lineage>
</organism>
<dbReference type="EMBL" id="BQKI01000088">
    <property type="protein sequence ID" value="GJN35525.1"/>
    <property type="molecule type" value="Genomic_DNA"/>
</dbReference>
<evidence type="ECO:0000313" key="5">
    <source>
        <dbReference type="EMBL" id="GJN35525.1"/>
    </source>
</evidence>
<dbReference type="PANTHER" id="PTHR43343:SF6">
    <property type="entry name" value="PROTEASE DO-LIKE 5, CHLOROPLASTIC ISOFORM X1"/>
    <property type="match status" value="1"/>
</dbReference>
<evidence type="ECO:0000256" key="1">
    <source>
        <dbReference type="ARBA" id="ARBA00010541"/>
    </source>
</evidence>
<reference evidence="5" key="2">
    <citation type="submission" date="2021-12" db="EMBL/GenBank/DDBJ databases">
        <title>Resequencing data analysis of finger millet.</title>
        <authorList>
            <person name="Hatakeyama M."/>
            <person name="Aluri S."/>
            <person name="Balachadran M.T."/>
            <person name="Sivarajan S.R."/>
            <person name="Poveda L."/>
            <person name="Shimizu-Inatsugi R."/>
            <person name="Schlapbach R."/>
            <person name="Sreeman S.M."/>
            <person name="Shimizu K.K."/>
        </authorList>
    </citation>
    <scope>NUCLEOTIDE SEQUENCE</scope>
</reference>
<dbReference type="InterPro" id="IPR051201">
    <property type="entry name" value="Chloro_Bact_Ser_Proteases"/>
</dbReference>
<comment type="similarity">
    <text evidence="1">Belongs to the peptidase S1C family.</text>
</comment>
<evidence type="ECO:0000256" key="4">
    <source>
        <dbReference type="SAM" id="MobiDB-lite"/>
    </source>
</evidence>
<evidence type="ECO:0000313" key="6">
    <source>
        <dbReference type="Proteomes" id="UP001054889"/>
    </source>
</evidence>
<feature type="region of interest" description="Disordered" evidence="4">
    <location>
        <begin position="1"/>
        <end position="58"/>
    </location>
</feature>
<dbReference type="Pfam" id="PF13365">
    <property type="entry name" value="Trypsin_2"/>
    <property type="match status" value="1"/>
</dbReference>
<gene>
    <name evidence="5" type="primary">gb24310</name>
    <name evidence="5" type="ORF">PR202_gb24310</name>
</gene>
<dbReference type="Gene3D" id="2.40.10.10">
    <property type="entry name" value="Trypsin-like serine proteases"/>
    <property type="match status" value="2"/>
</dbReference>
<keyword evidence="2" id="KW-0645">Protease</keyword>
<evidence type="ECO:0000256" key="3">
    <source>
        <dbReference type="ARBA" id="ARBA00022801"/>
    </source>
</evidence>
<dbReference type="InterPro" id="IPR009003">
    <property type="entry name" value="Peptidase_S1_PA"/>
</dbReference>
<proteinExistence type="inferred from homology"/>
<comment type="caution">
    <text evidence="5">The sequence shown here is derived from an EMBL/GenBank/DDBJ whole genome shotgun (WGS) entry which is preliminary data.</text>
</comment>
<dbReference type="PANTHER" id="PTHR43343">
    <property type="entry name" value="PEPTIDASE S12"/>
    <property type="match status" value="1"/>
</dbReference>
<dbReference type="GO" id="GO:0004252">
    <property type="term" value="F:serine-type endopeptidase activity"/>
    <property type="evidence" value="ECO:0007669"/>
    <property type="project" value="InterPro"/>
</dbReference>
<feature type="compositionally biased region" description="Low complexity" evidence="4">
    <location>
        <begin position="1"/>
        <end position="10"/>
    </location>
</feature>
<dbReference type="PRINTS" id="PR00834">
    <property type="entry name" value="PROTEASES2C"/>
</dbReference>
<sequence>MALRQLLRPLLPSPPHLAPHRRPPPQPPPPSRRAVRPPRLSSCSPRRPPLRRALLAPSPAVRMSMRPASSACSRYSPLRHLPPCLHSSGTLTPPARHCDCMQEASPSVVFIKDLVVAGKQVQGGGGEVDEDVDGAKVEGTGSGFVWDSAGHIVFFEDSSGKSYSKEGTLIGYDPAYDLAVLKVDVDGEKLRPALIGTSRGLRVGQSCFAIGNPYGYEHTLTTGVVSGLGREIPSPNGRAIRGAIQTDAAINAGSGISSGVNFAIPIDTVVHFPRMSDATRRPKTLLDSCTALQAGPAAGPKVSFRSISFRWRHPVASPSQIFISLSRRALLVAAGGARCVPARRRLVPPARPRPRAPARRPPDSLCFTTF</sequence>
<accession>A0AAV5FL48</accession>
<name>A0AAV5FL48_ELECO</name>
<reference evidence="5" key="1">
    <citation type="journal article" date="2018" name="DNA Res.">
        <title>Multiple hybrid de novo genome assembly of finger millet, an orphan allotetraploid crop.</title>
        <authorList>
            <person name="Hatakeyama M."/>
            <person name="Aluri S."/>
            <person name="Balachadran M.T."/>
            <person name="Sivarajan S.R."/>
            <person name="Patrignani A."/>
            <person name="Gruter S."/>
            <person name="Poveda L."/>
            <person name="Shimizu-Inatsugi R."/>
            <person name="Baeten J."/>
            <person name="Francoijs K.J."/>
            <person name="Nataraja K.N."/>
            <person name="Reddy Y.A.N."/>
            <person name="Phadnis S."/>
            <person name="Ravikumar R.L."/>
            <person name="Schlapbach R."/>
            <person name="Sreeman S.M."/>
            <person name="Shimizu K.K."/>
        </authorList>
    </citation>
    <scope>NUCLEOTIDE SEQUENCE</scope>
</reference>
<dbReference type="InterPro" id="IPR001940">
    <property type="entry name" value="Peptidase_S1C"/>
</dbReference>